<evidence type="ECO:0000313" key="2">
    <source>
        <dbReference type="Proteomes" id="UP000830671"/>
    </source>
</evidence>
<keyword evidence="2" id="KW-1185">Reference proteome</keyword>
<evidence type="ECO:0000313" key="1">
    <source>
        <dbReference type="EMBL" id="UQC88002.1"/>
    </source>
</evidence>
<dbReference type="KEGG" id="clup:CLUP02_13524"/>
<dbReference type="EMBL" id="CP019479">
    <property type="protein sequence ID" value="UQC88002.1"/>
    <property type="molecule type" value="Genomic_DNA"/>
</dbReference>
<name>A0A9Q8T2L3_9PEZI</name>
<organism evidence="1 2">
    <name type="scientific">Colletotrichum lupini</name>
    <dbReference type="NCBI Taxonomy" id="145971"/>
    <lineage>
        <taxon>Eukaryota</taxon>
        <taxon>Fungi</taxon>
        <taxon>Dikarya</taxon>
        <taxon>Ascomycota</taxon>
        <taxon>Pezizomycotina</taxon>
        <taxon>Sordariomycetes</taxon>
        <taxon>Hypocreomycetidae</taxon>
        <taxon>Glomerellales</taxon>
        <taxon>Glomerellaceae</taxon>
        <taxon>Colletotrichum</taxon>
        <taxon>Colletotrichum acutatum species complex</taxon>
    </lineage>
</organism>
<dbReference type="Proteomes" id="UP000830671">
    <property type="component" value="Chromosome 7"/>
</dbReference>
<sequence length="50" mass="5509">MTRFRSVFRLTIPQLWATTYSGRLVSVAAIVAVPLSPSKSDKSLLSPLFV</sequence>
<gene>
    <name evidence="1" type="ORF">CLUP02_13524</name>
</gene>
<proteinExistence type="predicted"/>
<dbReference type="AlphaFoldDB" id="A0A9Q8T2L3"/>
<protein>
    <submittedName>
        <fullName evidence="1">Uncharacterized protein</fullName>
    </submittedName>
</protein>
<dbReference type="RefSeq" id="XP_049149608.1">
    <property type="nucleotide sequence ID" value="XM_049292462.1"/>
</dbReference>
<reference evidence="1" key="1">
    <citation type="journal article" date="2021" name="Mol. Plant Microbe Interact.">
        <title>Complete Genome Sequence of the Plant-Pathogenic Fungus Colletotrichum lupini.</title>
        <authorList>
            <person name="Baroncelli R."/>
            <person name="Pensec F."/>
            <person name="Da Lio D."/>
            <person name="Boufleur T."/>
            <person name="Vicente I."/>
            <person name="Sarrocco S."/>
            <person name="Picot A."/>
            <person name="Baraldi E."/>
            <person name="Sukno S."/>
            <person name="Thon M."/>
            <person name="Le Floch G."/>
        </authorList>
    </citation>
    <scope>NUCLEOTIDE SEQUENCE</scope>
    <source>
        <strain evidence="1">IMI 504893</strain>
    </source>
</reference>
<accession>A0A9Q8T2L3</accession>
<dbReference type="GeneID" id="73347472"/>